<dbReference type="EMBL" id="VIIS01000215">
    <property type="protein sequence ID" value="KAF0311804.1"/>
    <property type="molecule type" value="Genomic_DNA"/>
</dbReference>
<feature type="coiled-coil region" evidence="5">
    <location>
        <begin position="156"/>
        <end position="183"/>
    </location>
</feature>
<dbReference type="InterPro" id="IPR009071">
    <property type="entry name" value="HMG_box_dom"/>
</dbReference>
<dbReference type="Pfam" id="PF00505">
    <property type="entry name" value="HMG_box"/>
    <property type="match status" value="2"/>
</dbReference>
<dbReference type="Gene3D" id="1.10.30.10">
    <property type="entry name" value="High mobility group box domain"/>
    <property type="match status" value="3"/>
</dbReference>
<dbReference type="AlphaFoldDB" id="A0A6A4X713"/>
<dbReference type="GO" id="GO:0003677">
    <property type="term" value="F:DNA binding"/>
    <property type="evidence" value="ECO:0007669"/>
    <property type="project" value="UniProtKB-UniRule"/>
</dbReference>
<gene>
    <name evidence="8" type="primary">UBTF_0</name>
    <name evidence="8" type="ORF">FJT64_017416</name>
</gene>
<feature type="compositionally biased region" description="Acidic residues" evidence="6">
    <location>
        <begin position="548"/>
        <end position="572"/>
    </location>
</feature>
<feature type="DNA-binding region" description="HMG box" evidence="4">
    <location>
        <begin position="264"/>
        <end position="329"/>
    </location>
</feature>
<dbReference type="InterPro" id="IPR036910">
    <property type="entry name" value="HMG_box_dom_sf"/>
</dbReference>
<dbReference type="PANTHER" id="PTHR46318:SF3">
    <property type="entry name" value="UPSTREAM BINDING TRANSCRIPTION FACTOR"/>
    <property type="match status" value="1"/>
</dbReference>
<feature type="region of interest" description="Disordered" evidence="6">
    <location>
        <begin position="430"/>
        <end position="582"/>
    </location>
</feature>
<evidence type="ECO:0000313" key="9">
    <source>
        <dbReference type="Proteomes" id="UP000440578"/>
    </source>
</evidence>
<evidence type="ECO:0000313" key="8">
    <source>
        <dbReference type="EMBL" id="KAF0311804.1"/>
    </source>
</evidence>
<organism evidence="8 9">
    <name type="scientific">Amphibalanus amphitrite</name>
    <name type="common">Striped barnacle</name>
    <name type="synonym">Balanus amphitrite</name>
    <dbReference type="NCBI Taxonomy" id="1232801"/>
    <lineage>
        <taxon>Eukaryota</taxon>
        <taxon>Metazoa</taxon>
        <taxon>Ecdysozoa</taxon>
        <taxon>Arthropoda</taxon>
        <taxon>Crustacea</taxon>
        <taxon>Multicrustacea</taxon>
        <taxon>Cirripedia</taxon>
        <taxon>Thoracica</taxon>
        <taxon>Thoracicalcarea</taxon>
        <taxon>Balanomorpha</taxon>
        <taxon>Balanoidea</taxon>
        <taxon>Balanidae</taxon>
        <taxon>Amphibalaninae</taxon>
        <taxon>Amphibalanus</taxon>
    </lineage>
</organism>
<evidence type="ECO:0000256" key="4">
    <source>
        <dbReference type="PROSITE-ProRule" id="PRU00267"/>
    </source>
</evidence>
<accession>A0A6A4X713</accession>
<evidence type="ECO:0000256" key="5">
    <source>
        <dbReference type="SAM" id="Coils"/>
    </source>
</evidence>
<dbReference type="CDD" id="cd00084">
    <property type="entry name" value="HMG-box_SF"/>
    <property type="match status" value="1"/>
</dbReference>
<dbReference type="SMART" id="SM00398">
    <property type="entry name" value="HMG"/>
    <property type="match status" value="4"/>
</dbReference>
<dbReference type="Proteomes" id="UP000440578">
    <property type="component" value="Unassembled WGS sequence"/>
</dbReference>
<evidence type="ECO:0000256" key="1">
    <source>
        <dbReference type="ARBA" id="ARBA00004123"/>
    </source>
</evidence>
<dbReference type="PANTHER" id="PTHR46318">
    <property type="entry name" value="UPSTREAM BINDING TRANSCRIPTION FACTOR"/>
    <property type="match status" value="1"/>
</dbReference>
<proteinExistence type="predicted"/>
<feature type="domain" description="HMG box" evidence="7">
    <location>
        <begin position="106"/>
        <end position="174"/>
    </location>
</feature>
<dbReference type="InterPro" id="IPR051762">
    <property type="entry name" value="UBF1"/>
</dbReference>
<dbReference type="SUPFAM" id="SSF47095">
    <property type="entry name" value="HMG-box"/>
    <property type="match status" value="4"/>
</dbReference>
<evidence type="ECO:0000256" key="2">
    <source>
        <dbReference type="ARBA" id="ARBA00023125"/>
    </source>
</evidence>
<keyword evidence="2 4" id="KW-0238">DNA-binding</keyword>
<comment type="subcellular location">
    <subcellularLocation>
        <location evidence="1">Nucleus</location>
    </subcellularLocation>
</comment>
<comment type="caution">
    <text evidence="8">The sequence shown here is derived from an EMBL/GenBank/DDBJ whole genome shotgun (WGS) entry which is preliminary data.</text>
</comment>
<feature type="compositionally biased region" description="Acidic residues" evidence="6">
    <location>
        <begin position="439"/>
        <end position="454"/>
    </location>
</feature>
<keyword evidence="5" id="KW-0175">Coiled coil</keyword>
<reference evidence="8 9" key="1">
    <citation type="submission" date="2019-07" db="EMBL/GenBank/DDBJ databases">
        <title>Draft genome assembly of a fouling barnacle, Amphibalanus amphitrite (Darwin, 1854): The first reference genome for Thecostraca.</title>
        <authorList>
            <person name="Kim W."/>
        </authorList>
    </citation>
    <scope>NUCLEOTIDE SEQUENCE [LARGE SCALE GENOMIC DNA]</scope>
    <source>
        <strain evidence="8">SNU_AA5</strain>
        <tissue evidence="8">Soma without cirri and trophi</tissue>
    </source>
</reference>
<sequence>MEEEPATTDELSAQASFEHDLLARLQECLSIRKKHVVYSKVIIKWEEVAFDGHSAEECHKCWLNIQSRLRLQRTIGELIDDAQAARWDLSRLRKAIMVQRSKEGAPKRPGNAYYFFTKKMRPKLAKKYPGLGMTEMSSKLSQRYASLSAEKKQVFADQAAEALAQYKKELKEFERNHPELTLESADGPKRPPRALELFIRARAAHLPRAEALAAYRALPAEERKAYSVEADQLHEQYVAEAQAYKEQYPGWEIPASARRKPAKKRQPRNAFNVFVQETYPTVDPSLSNAKRLRICSEMWHEADAKTKARCQKIAEEEREDYLEYVNSLPEEEQADVRAKMAPRAKTTARSRMIKKLAGRVKRLSARTLFMREKMPSETDGMLSQEEWRRILARKFKQLSDADKEEYAQRARALTKEAREKAITELIEQGEELAEHNAGGEEEEEEGQEEEDEETPIAATPPKSKRPRVPATSNQNGDTPRTVIPLENGPTSNGLPESPEIGRKKEKRSMTSEDYSTEGYSTAEDGSPKKKKKKKKKEEAEQTPAQSVPEEETPAQSVPEEETPAQSVPEEETPAQSVPEEIDSNAVFEWFVENYRPASMETLKPHKQRKKAKKAWNELTDHQRRVTVRKYRKQLLAGQL</sequence>
<feature type="compositionally biased region" description="Basic and acidic residues" evidence="6">
    <location>
        <begin position="499"/>
        <end position="510"/>
    </location>
</feature>
<feature type="domain" description="HMG box" evidence="7">
    <location>
        <begin position="264"/>
        <end position="329"/>
    </location>
</feature>
<dbReference type="PROSITE" id="PS50118">
    <property type="entry name" value="HMG_BOX_2"/>
    <property type="match status" value="2"/>
</dbReference>
<evidence type="ECO:0000256" key="3">
    <source>
        <dbReference type="ARBA" id="ARBA00023242"/>
    </source>
</evidence>
<evidence type="ECO:0000259" key="7">
    <source>
        <dbReference type="PROSITE" id="PS50118"/>
    </source>
</evidence>
<name>A0A6A4X713_AMPAM</name>
<dbReference type="GO" id="GO:0005634">
    <property type="term" value="C:nucleus"/>
    <property type="evidence" value="ECO:0007669"/>
    <property type="project" value="UniProtKB-SubCell"/>
</dbReference>
<feature type="DNA-binding region" description="HMG box" evidence="4">
    <location>
        <begin position="106"/>
        <end position="174"/>
    </location>
</feature>
<dbReference type="OrthoDB" id="498543at2759"/>
<keyword evidence="3 4" id="KW-0539">Nucleus</keyword>
<keyword evidence="9" id="KW-1185">Reference proteome</keyword>
<evidence type="ECO:0000256" key="6">
    <source>
        <dbReference type="SAM" id="MobiDB-lite"/>
    </source>
</evidence>
<protein>
    <submittedName>
        <fullName evidence="8">Nucleolar transcription factor 1</fullName>
    </submittedName>
</protein>